<evidence type="ECO:0000256" key="1">
    <source>
        <dbReference type="SAM" id="SignalP"/>
    </source>
</evidence>
<dbReference type="GO" id="GO:0016787">
    <property type="term" value="F:hydrolase activity"/>
    <property type="evidence" value="ECO:0007669"/>
    <property type="project" value="UniProtKB-KW"/>
</dbReference>
<evidence type="ECO:0000259" key="2">
    <source>
        <dbReference type="SMART" id="SM00824"/>
    </source>
</evidence>
<dbReference type="RefSeq" id="WP_171088553.1">
    <property type="nucleotide sequence ID" value="NZ_JABAIV010000014.1"/>
</dbReference>
<reference evidence="3 4" key="1">
    <citation type="submission" date="2020-04" db="EMBL/GenBank/DDBJ databases">
        <title>Massilia sp. nov., a cold adapted bacteria isolated from Arctic soil.</title>
        <authorList>
            <person name="Son J."/>
            <person name="Ka J.-O."/>
        </authorList>
    </citation>
    <scope>NUCLEOTIDE SEQUENCE [LARGE SCALE GENOMIC DNA]</scope>
    <source>
        <strain evidence="3 4">ML15P13</strain>
    </source>
</reference>
<protein>
    <submittedName>
        <fullName evidence="3">Alpha/beta hydrolase</fullName>
    </submittedName>
</protein>
<dbReference type="SMART" id="SM00824">
    <property type="entry name" value="PKS_TE"/>
    <property type="match status" value="1"/>
</dbReference>
<sequence length="311" mass="33336">MKAAVLFALALAAGTPAMAQDAPAVPNVPNRFAASIAPAERFEVGGMLVERHGQRGRPLVLIPGLASGPWVWQDLIRRFKDERTLYVVTVPGFDGRPAASGASFESVRAALKELITARRLDKPVLVGHSMGGTLALAVAQDLPGAVGGVISIDGLPVFPGTEDLPLAQRPQFAASIRSRMDAAPQAAYAEQQRQYMRTQGVVDMGKADDLAVLALRSDRGAVGSYMADLFALDLRPGLAKITAPVLVLVPYFEPDASQDQVTSALKVEHYRRLMAGTAKLEMAPVPNARHFLMIDQPDALAEAVRRFINRP</sequence>
<keyword evidence="1" id="KW-0732">Signal</keyword>
<dbReference type="Gene3D" id="3.40.50.1820">
    <property type="entry name" value="alpha/beta hydrolase"/>
    <property type="match status" value="1"/>
</dbReference>
<dbReference type="InterPro" id="IPR029058">
    <property type="entry name" value="AB_hydrolase_fold"/>
</dbReference>
<feature type="chain" id="PRO_5031297870" evidence="1">
    <location>
        <begin position="20"/>
        <end position="311"/>
    </location>
</feature>
<evidence type="ECO:0000313" key="4">
    <source>
        <dbReference type="Proteomes" id="UP000533905"/>
    </source>
</evidence>
<name>A0A7Y2P2L6_9BURK</name>
<evidence type="ECO:0000313" key="3">
    <source>
        <dbReference type="EMBL" id="NNG25766.1"/>
    </source>
</evidence>
<dbReference type="PANTHER" id="PTHR43194:SF2">
    <property type="entry name" value="PEROXISOMAL MEMBRANE PROTEIN LPX1"/>
    <property type="match status" value="1"/>
</dbReference>
<dbReference type="InterPro" id="IPR000073">
    <property type="entry name" value="AB_hydrolase_1"/>
</dbReference>
<comment type="caution">
    <text evidence="3">The sequence shown here is derived from an EMBL/GenBank/DDBJ whole genome shotgun (WGS) entry which is preliminary data.</text>
</comment>
<gene>
    <name evidence="3" type="ORF">HGB41_22545</name>
</gene>
<feature type="domain" description="Thioesterase TesA-like" evidence="2">
    <location>
        <begin position="60"/>
        <end position="308"/>
    </location>
</feature>
<dbReference type="InterPro" id="IPR020802">
    <property type="entry name" value="TesA-like"/>
</dbReference>
<dbReference type="SUPFAM" id="SSF53474">
    <property type="entry name" value="alpha/beta-Hydrolases"/>
    <property type="match status" value="1"/>
</dbReference>
<keyword evidence="3" id="KW-0378">Hydrolase</keyword>
<dbReference type="PANTHER" id="PTHR43194">
    <property type="entry name" value="HYDROLASE ALPHA/BETA FOLD FAMILY"/>
    <property type="match status" value="1"/>
</dbReference>
<proteinExistence type="predicted"/>
<feature type="signal peptide" evidence="1">
    <location>
        <begin position="1"/>
        <end position="19"/>
    </location>
</feature>
<dbReference type="Proteomes" id="UP000533905">
    <property type="component" value="Unassembled WGS sequence"/>
</dbReference>
<dbReference type="EMBL" id="JABAIV010000014">
    <property type="protein sequence ID" value="NNG25766.1"/>
    <property type="molecule type" value="Genomic_DNA"/>
</dbReference>
<accession>A0A7Y2P2L6</accession>
<dbReference type="Pfam" id="PF12697">
    <property type="entry name" value="Abhydrolase_6"/>
    <property type="match status" value="1"/>
</dbReference>
<dbReference type="InterPro" id="IPR050228">
    <property type="entry name" value="Carboxylesterase_BioH"/>
</dbReference>
<keyword evidence="4" id="KW-1185">Reference proteome</keyword>
<organism evidence="3 4">
    <name type="scientific">Telluria aromaticivorans</name>
    <dbReference type="NCBI Taxonomy" id="2725995"/>
    <lineage>
        <taxon>Bacteria</taxon>
        <taxon>Pseudomonadati</taxon>
        <taxon>Pseudomonadota</taxon>
        <taxon>Betaproteobacteria</taxon>
        <taxon>Burkholderiales</taxon>
        <taxon>Oxalobacteraceae</taxon>
        <taxon>Telluria group</taxon>
        <taxon>Telluria</taxon>
    </lineage>
</organism>
<dbReference type="AlphaFoldDB" id="A0A7Y2P2L6"/>